<name>A0A846X7V5_9ACTN</name>
<dbReference type="SUPFAM" id="SSF52540">
    <property type="entry name" value="P-loop containing nucleoside triphosphate hydrolases"/>
    <property type="match status" value="1"/>
</dbReference>
<evidence type="ECO:0000256" key="1">
    <source>
        <dbReference type="ARBA" id="ARBA00023015"/>
    </source>
</evidence>
<dbReference type="PROSITE" id="PS50043">
    <property type="entry name" value="HTH_LUXR_2"/>
    <property type="match status" value="1"/>
</dbReference>
<evidence type="ECO:0000256" key="3">
    <source>
        <dbReference type="ARBA" id="ARBA00023163"/>
    </source>
</evidence>
<sequence length="858" mass="90079">MDAGESAIVGRGVETSEAMLAVSGANGGALIVGEPGTGKTVLARTVARRFAPSVDARWVAGTESTRAIPLGALGHLVAVRAEMDPIGLLAAAHRSLADEAHRLLVVDDAHLLDALTAIVVQQYVLARRGPVIVTARAGEQLPDPIARLWKDGHLRRITLQRFDRDQSEELVCALLGGRVEPEAVEALHRYAQGVPLIVSNLVRVCMDTGAVVAHHGTWRLDGALEMGSDLAELFAQRLTGLSAEASDTLAMIALAEELALDAVVAAGGTAAMAELESRRLVIIDSAGSGHVVRVEHPLLGDVVRARTGVTRARSLRGRLAEQLGRRGPGGAAPDARTLVRAARLRIQSDLPVDLEQVCTAAGRATAMAALEVGEELARWAVANGGGVSAALVLGDALTWQGRGGDVEALMAPYVEQDLGELLAIRVAVLRVVSLYWNEARPDSALKVLDGARSIATLPPVLDVIEGIEAQMRFFLGDGSSLAEAAPRLLAAPNGLPEAAVSLAGTAAIYFGLAGESASLRAVVKRGEGFAAQSATGLVQFNIAVGQVFGDVLEGSLDEADTVIARWRIRAGGEQSAEAIVDMLEGRVSLARGELDDAVRLLRMSLAQPVHSGWHLLAAHILASAEFERGDAEAAGAACELVEAAVLPNLVCYQPSLELTRAFVAAARGNITGARDVAMRAAAVYRSQQSYAGEVLALHLAVRLGDRNLADRLAALDRRLRSRYSGAVLLHARGLAGHASSRLRDAADAFETLGLLCAAADAAAHAVMESDAPEADSHRARLNRLVAATGQSTPAVRAARRTLTLTTREEDVTALVVAGLSNKDIARELGVSVRTVEGHLYRIFAKAGVSDRSALRTFL</sequence>
<dbReference type="InterPro" id="IPR049945">
    <property type="entry name" value="AAA_22"/>
</dbReference>
<protein>
    <submittedName>
        <fullName evidence="5">AAA family ATPase</fullName>
    </submittedName>
</protein>
<dbReference type="RefSeq" id="WP_168546817.1">
    <property type="nucleotide sequence ID" value="NZ_BAAAKS010000012.1"/>
</dbReference>
<dbReference type="CDD" id="cd06170">
    <property type="entry name" value="LuxR_C_like"/>
    <property type="match status" value="1"/>
</dbReference>
<evidence type="ECO:0000256" key="2">
    <source>
        <dbReference type="ARBA" id="ARBA00023125"/>
    </source>
</evidence>
<dbReference type="InterPro" id="IPR016032">
    <property type="entry name" value="Sig_transdc_resp-reg_C-effctor"/>
</dbReference>
<dbReference type="GO" id="GO:0003677">
    <property type="term" value="F:DNA binding"/>
    <property type="evidence" value="ECO:0007669"/>
    <property type="project" value="UniProtKB-KW"/>
</dbReference>
<dbReference type="SMART" id="SM00382">
    <property type="entry name" value="AAA"/>
    <property type="match status" value="1"/>
</dbReference>
<dbReference type="PROSITE" id="PS00622">
    <property type="entry name" value="HTH_LUXR_1"/>
    <property type="match status" value="1"/>
</dbReference>
<keyword evidence="3" id="KW-0804">Transcription</keyword>
<organism evidence="5 6">
    <name type="scientific">Tsukamurella spumae</name>
    <dbReference type="NCBI Taxonomy" id="44753"/>
    <lineage>
        <taxon>Bacteria</taxon>
        <taxon>Bacillati</taxon>
        <taxon>Actinomycetota</taxon>
        <taxon>Actinomycetes</taxon>
        <taxon>Mycobacteriales</taxon>
        <taxon>Tsukamurellaceae</taxon>
        <taxon>Tsukamurella</taxon>
    </lineage>
</organism>
<dbReference type="InterPro" id="IPR003593">
    <property type="entry name" value="AAA+_ATPase"/>
</dbReference>
<accession>A0A846X7V5</accession>
<gene>
    <name evidence="5" type="ORF">HF999_15830</name>
</gene>
<evidence type="ECO:0000259" key="4">
    <source>
        <dbReference type="PROSITE" id="PS50043"/>
    </source>
</evidence>
<keyword evidence="2" id="KW-0238">DNA-binding</keyword>
<dbReference type="EMBL" id="JAAXOQ010000022">
    <property type="protein sequence ID" value="NKY19830.1"/>
    <property type="molecule type" value="Genomic_DNA"/>
</dbReference>
<dbReference type="PRINTS" id="PR00038">
    <property type="entry name" value="HTHLUXR"/>
</dbReference>
<dbReference type="Gene3D" id="1.10.10.10">
    <property type="entry name" value="Winged helix-like DNA-binding domain superfamily/Winged helix DNA-binding domain"/>
    <property type="match status" value="1"/>
</dbReference>
<feature type="domain" description="HTH luxR-type" evidence="4">
    <location>
        <begin position="797"/>
        <end position="858"/>
    </location>
</feature>
<dbReference type="InterPro" id="IPR000792">
    <property type="entry name" value="Tscrpt_reg_LuxR_C"/>
</dbReference>
<evidence type="ECO:0000313" key="6">
    <source>
        <dbReference type="Proteomes" id="UP000582646"/>
    </source>
</evidence>
<dbReference type="InterPro" id="IPR036388">
    <property type="entry name" value="WH-like_DNA-bd_sf"/>
</dbReference>
<dbReference type="Gene3D" id="3.40.50.300">
    <property type="entry name" value="P-loop containing nucleotide triphosphate hydrolases"/>
    <property type="match status" value="1"/>
</dbReference>
<dbReference type="Proteomes" id="UP000582646">
    <property type="component" value="Unassembled WGS sequence"/>
</dbReference>
<dbReference type="AlphaFoldDB" id="A0A846X7V5"/>
<dbReference type="PANTHER" id="PTHR44688">
    <property type="entry name" value="DNA-BINDING TRANSCRIPTIONAL ACTIVATOR DEVR_DOSR"/>
    <property type="match status" value="1"/>
</dbReference>
<dbReference type="SMART" id="SM00421">
    <property type="entry name" value="HTH_LUXR"/>
    <property type="match status" value="1"/>
</dbReference>
<dbReference type="PANTHER" id="PTHR44688:SF16">
    <property type="entry name" value="DNA-BINDING TRANSCRIPTIONAL ACTIVATOR DEVR_DOSR"/>
    <property type="match status" value="1"/>
</dbReference>
<dbReference type="GO" id="GO:0016887">
    <property type="term" value="F:ATP hydrolysis activity"/>
    <property type="evidence" value="ECO:0007669"/>
    <property type="project" value="InterPro"/>
</dbReference>
<keyword evidence="1" id="KW-0805">Transcription regulation</keyword>
<dbReference type="SUPFAM" id="SSF46894">
    <property type="entry name" value="C-terminal effector domain of the bipartite response regulators"/>
    <property type="match status" value="1"/>
</dbReference>
<dbReference type="GO" id="GO:0006355">
    <property type="term" value="P:regulation of DNA-templated transcription"/>
    <property type="evidence" value="ECO:0007669"/>
    <property type="project" value="InterPro"/>
</dbReference>
<comment type="caution">
    <text evidence="5">The sequence shown here is derived from an EMBL/GenBank/DDBJ whole genome shotgun (WGS) entry which is preliminary data.</text>
</comment>
<evidence type="ECO:0000313" key="5">
    <source>
        <dbReference type="EMBL" id="NKY19830.1"/>
    </source>
</evidence>
<dbReference type="InterPro" id="IPR027417">
    <property type="entry name" value="P-loop_NTPase"/>
</dbReference>
<proteinExistence type="predicted"/>
<dbReference type="Pfam" id="PF00196">
    <property type="entry name" value="GerE"/>
    <property type="match status" value="1"/>
</dbReference>
<keyword evidence="6" id="KW-1185">Reference proteome</keyword>
<dbReference type="Pfam" id="PF13401">
    <property type="entry name" value="AAA_22"/>
    <property type="match status" value="1"/>
</dbReference>
<reference evidence="5 6" key="1">
    <citation type="submission" date="2020-04" db="EMBL/GenBank/DDBJ databases">
        <title>MicrobeNet Type strains.</title>
        <authorList>
            <person name="Nicholson A.C."/>
        </authorList>
    </citation>
    <scope>NUCLEOTIDE SEQUENCE [LARGE SCALE GENOMIC DNA]</scope>
    <source>
        <strain evidence="5 6">DSM 44113</strain>
    </source>
</reference>